<evidence type="ECO:0000313" key="1">
    <source>
        <dbReference type="EMBL" id="QFI56777.1"/>
    </source>
</evidence>
<dbReference type="EMBL" id="CP040449">
    <property type="protein sequence ID" value="QFI56777.1"/>
    <property type="molecule type" value="Genomic_DNA"/>
</dbReference>
<gene>
    <name evidence="1" type="ORF">FE240_17585</name>
</gene>
<keyword evidence="2" id="KW-1185">Reference proteome</keyword>
<organism evidence="1 2">
    <name type="scientific">Aeromonas simiae</name>
    <dbReference type="NCBI Taxonomy" id="218936"/>
    <lineage>
        <taxon>Bacteria</taxon>
        <taxon>Pseudomonadati</taxon>
        <taxon>Pseudomonadota</taxon>
        <taxon>Gammaproteobacteria</taxon>
        <taxon>Aeromonadales</taxon>
        <taxon>Aeromonadaceae</taxon>
        <taxon>Aeromonas</taxon>
    </lineage>
</organism>
<proteinExistence type="predicted"/>
<name>A0A5J6X2P3_9GAMM</name>
<protein>
    <submittedName>
        <fullName evidence="1">Potassium-transporting ATPase</fullName>
    </submittedName>
</protein>
<reference evidence="1 2" key="1">
    <citation type="submission" date="2019-05" db="EMBL/GenBank/DDBJ databases">
        <title>OXA-830, a novel chromosomally encoded expanded-spectrum class D beta-lactamase in Aeromonas simiae.</title>
        <authorList>
            <person name="Zhou W."/>
            <person name="Chen Q."/>
        </authorList>
    </citation>
    <scope>NUCLEOTIDE SEQUENCE [LARGE SCALE GENOMIC DNA]</scope>
    <source>
        <strain evidence="1 2">A6</strain>
    </source>
</reference>
<dbReference type="AlphaFoldDB" id="A0A5J6X2P3"/>
<sequence length="25" mass="2922">MSWLYLLLVMALAVYLTRALARSHE</sequence>
<dbReference type="Proteomes" id="UP000594034">
    <property type="component" value="Chromosome"/>
</dbReference>
<dbReference type="KEGG" id="asim:FE240_17585"/>
<accession>A0A5J6X2P3</accession>
<evidence type="ECO:0000313" key="2">
    <source>
        <dbReference type="Proteomes" id="UP000594034"/>
    </source>
</evidence>